<gene>
    <name evidence="3" type="ORF">METZ01_LOCUS68469</name>
</gene>
<dbReference type="SUPFAM" id="SSF55347">
    <property type="entry name" value="Glyceraldehyde-3-phosphate dehydrogenase-like, C-terminal domain"/>
    <property type="match status" value="1"/>
</dbReference>
<evidence type="ECO:0000259" key="2">
    <source>
        <dbReference type="Pfam" id="PF02800"/>
    </source>
</evidence>
<dbReference type="Pfam" id="PF02800">
    <property type="entry name" value="Gp_dh_C"/>
    <property type="match status" value="1"/>
</dbReference>
<dbReference type="PRINTS" id="PR00078">
    <property type="entry name" value="G3PDHDRGNASE"/>
</dbReference>
<reference evidence="3" key="1">
    <citation type="submission" date="2018-05" db="EMBL/GenBank/DDBJ databases">
        <authorList>
            <person name="Lanie J.A."/>
            <person name="Ng W.-L."/>
            <person name="Kazmierczak K.M."/>
            <person name="Andrzejewski T.M."/>
            <person name="Davidsen T.M."/>
            <person name="Wayne K.J."/>
            <person name="Tettelin H."/>
            <person name="Glass J.I."/>
            <person name="Rusch D."/>
            <person name="Podicherti R."/>
            <person name="Tsui H.-C.T."/>
            <person name="Winkler M.E."/>
        </authorList>
    </citation>
    <scope>NUCLEOTIDE SEQUENCE</scope>
</reference>
<dbReference type="GO" id="GO:0016620">
    <property type="term" value="F:oxidoreductase activity, acting on the aldehyde or oxo group of donors, NAD or NADP as acceptor"/>
    <property type="evidence" value="ECO:0007669"/>
    <property type="project" value="InterPro"/>
</dbReference>
<proteinExistence type="predicted"/>
<sequence length="168" mass="18535">GTMTTVHSFTMGQTLLDSSHPDLRRARAATMSIIPTTTGAAKNVGVIIPELEGKIDGLAIRVPVPDVSLLDLSIELETDTTMEEVIEVFEKERKLHGILCVSHEPLVSVDYIGNSCSAIVDVLSSMMINKRLLKLIAFYDNEYGYCCRVLDLLQYLTKKIPQLPTPSK</sequence>
<dbReference type="CDD" id="cd18126">
    <property type="entry name" value="GAPDH_I_C"/>
    <property type="match status" value="1"/>
</dbReference>
<keyword evidence="1" id="KW-0560">Oxidoreductase</keyword>
<dbReference type="AlphaFoldDB" id="A0A381THL6"/>
<accession>A0A381THL6</accession>
<organism evidence="3">
    <name type="scientific">marine metagenome</name>
    <dbReference type="NCBI Taxonomy" id="408172"/>
    <lineage>
        <taxon>unclassified sequences</taxon>
        <taxon>metagenomes</taxon>
        <taxon>ecological metagenomes</taxon>
    </lineage>
</organism>
<dbReference type="Gene3D" id="3.30.360.10">
    <property type="entry name" value="Dihydrodipicolinate Reductase, domain 2"/>
    <property type="match status" value="1"/>
</dbReference>
<dbReference type="PANTHER" id="PTHR43148">
    <property type="entry name" value="GLYCERALDEHYDE-3-PHOSPHATE DEHYDROGENASE 2"/>
    <property type="match status" value="1"/>
</dbReference>
<protein>
    <recommendedName>
        <fullName evidence="2">Glyceraldehyde 3-phosphate dehydrogenase catalytic domain-containing protein</fullName>
    </recommendedName>
</protein>
<feature type="non-terminal residue" evidence="3">
    <location>
        <position position="1"/>
    </location>
</feature>
<dbReference type="InterPro" id="IPR020831">
    <property type="entry name" value="GlycerAld/Erythrose_P_DH"/>
</dbReference>
<evidence type="ECO:0000313" key="3">
    <source>
        <dbReference type="EMBL" id="SVA15615.1"/>
    </source>
</evidence>
<evidence type="ECO:0000256" key="1">
    <source>
        <dbReference type="ARBA" id="ARBA00023002"/>
    </source>
</evidence>
<name>A0A381THL6_9ZZZZ</name>
<dbReference type="InterPro" id="IPR020829">
    <property type="entry name" value="GlycerAld_3-P_DH_cat"/>
</dbReference>
<feature type="domain" description="Glyceraldehyde 3-phosphate dehydrogenase catalytic" evidence="2">
    <location>
        <begin position="1"/>
        <end position="139"/>
    </location>
</feature>
<dbReference type="EMBL" id="UINC01004610">
    <property type="protein sequence ID" value="SVA15615.1"/>
    <property type="molecule type" value="Genomic_DNA"/>
</dbReference>